<comment type="caution">
    <text evidence="1">The sequence shown here is derived from an EMBL/GenBank/DDBJ whole genome shotgun (WGS) entry which is preliminary data.</text>
</comment>
<protein>
    <recommendedName>
        <fullName evidence="3">DUF3891 domain-containing protein</fullName>
    </recommendedName>
</protein>
<gene>
    <name evidence="1" type="ORF">DCC39_13000</name>
</gene>
<evidence type="ECO:0000313" key="2">
    <source>
        <dbReference type="Proteomes" id="UP000245998"/>
    </source>
</evidence>
<evidence type="ECO:0000313" key="1">
    <source>
        <dbReference type="EMBL" id="PWA09489.1"/>
    </source>
</evidence>
<dbReference type="InterPro" id="IPR024992">
    <property type="entry name" value="DUF3891"/>
</dbReference>
<organism evidence="1 2">
    <name type="scientific">Pueribacillus theae</name>
    <dbReference type="NCBI Taxonomy" id="2171751"/>
    <lineage>
        <taxon>Bacteria</taxon>
        <taxon>Bacillati</taxon>
        <taxon>Bacillota</taxon>
        <taxon>Bacilli</taxon>
        <taxon>Bacillales</taxon>
        <taxon>Bacillaceae</taxon>
        <taxon>Pueribacillus</taxon>
    </lineage>
</organism>
<proteinExistence type="predicted"/>
<accession>A0A2U1JX06</accession>
<keyword evidence="2" id="KW-1185">Reference proteome</keyword>
<evidence type="ECO:0008006" key="3">
    <source>
        <dbReference type="Google" id="ProtNLM"/>
    </source>
</evidence>
<reference evidence="1 2" key="1">
    <citation type="submission" date="2018-04" db="EMBL/GenBank/DDBJ databases">
        <title>Camelliibacillus theae gen. nov., sp. nov., isolated from Pu'er tea.</title>
        <authorList>
            <person name="Niu L."/>
        </authorList>
    </citation>
    <scope>NUCLEOTIDE SEQUENCE [LARGE SCALE GENOMIC DNA]</scope>
    <source>
        <strain evidence="1 2">T8</strain>
    </source>
</reference>
<dbReference type="Pfam" id="PF13030">
    <property type="entry name" value="DUF3891"/>
    <property type="match status" value="1"/>
</dbReference>
<dbReference type="AlphaFoldDB" id="A0A2U1JX06"/>
<dbReference type="OrthoDB" id="190426at2"/>
<sequence length="244" mass="28470">MKEAFVLIVKEYETHYELIKQHDHAKLAGEMAFHTGNPPFKHADFKTVMVAALHDYSWIESDSHLHEGLYDFTNYPMAAKLKLYKKGIDEMEKIDEYVALLTSLHYTAFFKAANEREISQFLTKEKERQQHLMNRYRNEDVELALEHLKMWDNCSLYVCLNEPGAKKVNEHPWFKNGINGISASGANITIECKWKDEQTIAFSPFPFLESWTAAFPVYHCEKPIKNDSNPFNKSTQRKITFVPE</sequence>
<dbReference type="Proteomes" id="UP000245998">
    <property type="component" value="Unassembled WGS sequence"/>
</dbReference>
<name>A0A2U1JX06_9BACI</name>
<dbReference type="EMBL" id="QCZG01000028">
    <property type="protein sequence ID" value="PWA09489.1"/>
    <property type="molecule type" value="Genomic_DNA"/>
</dbReference>